<dbReference type="InParanoid" id="A0A2K1K6J6"/>
<gene>
    <name evidence="2" type="ORF">PHYPA_011300</name>
</gene>
<dbReference type="EMBL" id="ABEU02000008">
    <property type="protein sequence ID" value="PNR49404.1"/>
    <property type="molecule type" value="Genomic_DNA"/>
</dbReference>
<evidence type="ECO:0000256" key="1">
    <source>
        <dbReference type="SAM" id="MobiDB-lite"/>
    </source>
</evidence>
<reference evidence="2 4" key="2">
    <citation type="journal article" date="2018" name="Plant J.">
        <title>The Physcomitrella patens chromosome-scale assembly reveals moss genome structure and evolution.</title>
        <authorList>
            <person name="Lang D."/>
            <person name="Ullrich K.K."/>
            <person name="Murat F."/>
            <person name="Fuchs J."/>
            <person name="Jenkins J."/>
            <person name="Haas F.B."/>
            <person name="Piednoel M."/>
            <person name="Gundlach H."/>
            <person name="Van Bel M."/>
            <person name="Meyberg R."/>
            <person name="Vives C."/>
            <person name="Morata J."/>
            <person name="Symeonidi A."/>
            <person name="Hiss M."/>
            <person name="Muchero W."/>
            <person name="Kamisugi Y."/>
            <person name="Saleh O."/>
            <person name="Blanc G."/>
            <person name="Decker E.L."/>
            <person name="van Gessel N."/>
            <person name="Grimwood J."/>
            <person name="Hayes R.D."/>
            <person name="Graham S.W."/>
            <person name="Gunter L.E."/>
            <person name="McDaniel S.F."/>
            <person name="Hoernstein S.N.W."/>
            <person name="Larsson A."/>
            <person name="Li F.W."/>
            <person name="Perroud P.F."/>
            <person name="Phillips J."/>
            <person name="Ranjan P."/>
            <person name="Rokshar D.S."/>
            <person name="Rothfels C.J."/>
            <person name="Schneider L."/>
            <person name="Shu S."/>
            <person name="Stevenson D.W."/>
            <person name="Thummler F."/>
            <person name="Tillich M."/>
            <person name="Villarreal Aguilar J.C."/>
            <person name="Widiez T."/>
            <person name="Wong G.K."/>
            <person name="Wymore A."/>
            <person name="Zhang Y."/>
            <person name="Zimmer A.D."/>
            <person name="Quatrano R.S."/>
            <person name="Mayer K.F.X."/>
            <person name="Goodstein D."/>
            <person name="Casacuberta J.M."/>
            <person name="Vandepoele K."/>
            <person name="Reski R."/>
            <person name="Cuming A.C."/>
            <person name="Tuskan G.A."/>
            <person name="Maumus F."/>
            <person name="Salse J."/>
            <person name="Schmutz J."/>
            <person name="Rensing S.A."/>
        </authorList>
    </citation>
    <scope>NUCLEOTIDE SEQUENCE [LARGE SCALE GENOMIC DNA]</scope>
    <source>
        <strain evidence="3 4">cv. Gransden 2004</strain>
    </source>
</reference>
<feature type="region of interest" description="Disordered" evidence="1">
    <location>
        <begin position="29"/>
        <end position="76"/>
    </location>
</feature>
<organism evidence="2">
    <name type="scientific">Physcomitrium patens</name>
    <name type="common">Spreading-leaved earth moss</name>
    <name type="synonym">Physcomitrella patens</name>
    <dbReference type="NCBI Taxonomy" id="3218"/>
    <lineage>
        <taxon>Eukaryota</taxon>
        <taxon>Viridiplantae</taxon>
        <taxon>Streptophyta</taxon>
        <taxon>Embryophyta</taxon>
        <taxon>Bryophyta</taxon>
        <taxon>Bryophytina</taxon>
        <taxon>Bryopsida</taxon>
        <taxon>Funariidae</taxon>
        <taxon>Funariales</taxon>
        <taxon>Funariaceae</taxon>
        <taxon>Physcomitrium</taxon>
    </lineage>
</organism>
<protein>
    <submittedName>
        <fullName evidence="2 3">Uncharacterized protein</fullName>
    </submittedName>
</protein>
<evidence type="ECO:0000313" key="4">
    <source>
        <dbReference type="Proteomes" id="UP000006727"/>
    </source>
</evidence>
<evidence type="ECO:0000313" key="2">
    <source>
        <dbReference type="EMBL" id="PNR49404.1"/>
    </source>
</evidence>
<dbReference type="AlphaFoldDB" id="A0A2K1K6J6"/>
<dbReference type="PaxDb" id="3218-PP1S8_194V6.1"/>
<dbReference type="EnsemblPlants" id="Pp3c8_8150V3.2">
    <property type="protein sequence ID" value="PAC:32964425.CDS.1"/>
    <property type="gene ID" value="Pp3c8_8150"/>
</dbReference>
<accession>A0A2K1K6J6</accession>
<keyword evidence="4" id="KW-1185">Reference proteome</keyword>
<feature type="compositionally biased region" description="Basic and acidic residues" evidence="1">
    <location>
        <begin position="38"/>
        <end position="64"/>
    </location>
</feature>
<proteinExistence type="predicted"/>
<dbReference type="Gramene" id="Pp3c8_8150V3.2">
    <property type="protein sequence ID" value="PAC:32964425.CDS.1"/>
    <property type="gene ID" value="Pp3c8_8150"/>
</dbReference>
<reference evidence="3" key="3">
    <citation type="submission" date="2020-12" db="UniProtKB">
        <authorList>
            <consortium name="EnsemblPlants"/>
        </authorList>
    </citation>
    <scope>IDENTIFICATION</scope>
</reference>
<dbReference type="Proteomes" id="UP000006727">
    <property type="component" value="Chromosome 8"/>
</dbReference>
<reference evidence="2 4" key="1">
    <citation type="journal article" date="2008" name="Science">
        <title>The Physcomitrella genome reveals evolutionary insights into the conquest of land by plants.</title>
        <authorList>
            <person name="Rensing S."/>
            <person name="Lang D."/>
            <person name="Zimmer A."/>
            <person name="Terry A."/>
            <person name="Salamov A."/>
            <person name="Shapiro H."/>
            <person name="Nishiyama T."/>
            <person name="Perroud P.-F."/>
            <person name="Lindquist E."/>
            <person name="Kamisugi Y."/>
            <person name="Tanahashi T."/>
            <person name="Sakakibara K."/>
            <person name="Fujita T."/>
            <person name="Oishi K."/>
            <person name="Shin-I T."/>
            <person name="Kuroki Y."/>
            <person name="Toyoda A."/>
            <person name="Suzuki Y."/>
            <person name="Hashimoto A."/>
            <person name="Yamaguchi K."/>
            <person name="Sugano A."/>
            <person name="Kohara Y."/>
            <person name="Fujiyama A."/>
            <person name="Anterola A."/>
            <person name="Aoki S."/>
            <person name="Ashton N."/>
            <person name="Barbazuk W.B."/>
            <person name="Barker E."/>
            <person name="Bennetzen J."/>
            <person name="Bezanilla M."/>
            <person name="Blankenship R."/>
            <person name="Cho S.H."/>
            <person name="Dutcher S."/>
            <person name="Estelle M."/>
            <person name="Fawcett J.A."/>
            <person name="Gundlach H."/>
            <person name="Hanada K."/>
            <person name="Heyl A."/>
            <person name="Hicks K.A."/>
            <person name="Hugh J."/>
            <person name="Lohr M."/>
            <person name="Mayer K."/>
            <person name="Melkozernov A."/>
            <person name="Murata T."/>
            <person name="Nelson D."/>
            <person name="Pils B."/>
            <person name="Prigge M."/>
            <person name="Reiss B."/>
            <person name="Renner T."/>
            <person name="Rombauts S."/>
            <person name="Rushton P."/>
            <person name="Sanderfoot A."/>
            <person name="Schween G."/>
            <person name="Shiu S.-H."/>
            <person name="Stueber K."/>
            <person name="Theodoulou F.L."/>
            <person name="Tu H."/>
            <person name="Van de Peer Y."/>
            <person name="Verrier P.J."/>
            <person name="Waters E."/>
            <person name="Wood A."/>
            <person name="Yang L."/>
            <person name="Cove D."/>
            <person name="Cuming A."/>
            <person name="Hasebe M."/>
            <person name="Lucas S."/>
            <person name="Mishler D.B."/>
            <person name="Reski R."/>
            <person name="Grigoriev I."/>
            <person name="Quatrano R.S."/>
            <person name="Boore J.L."/>
        </authorList>
    </citation>
    <scope>NUCLEOTIDE SEQUENCE [LARGE SCALE GENOMIC DNA]</scope>
    <source>
        <strain evidence="3 4">cv. Gransden 2004</strain>
    </source>
</reference>
<dbReference type="Gramene" id="Pp3c8_8150V3.1">
    <property type="protein sequence ID" value="PAC:32964424.CDS.1"/>
    <property type="gene ID" value="Pp3c8_8150"/>
</dbReference>
<sequence>MGAFSKWIRIASAAGSVALVSFEAAMMESPKGVSGVDSSRREGDAEQVKRDVEKNAGLRQEAARRSSSRTPKMAPQFDGLNFYETFIRASQR</sequence>
<name>A0A2K1K6J6_PHYPA</name>
<dbReference type="EnsemblPlants" id="Pp3c8_8150V3.1">
    <property type="protein sequence ID" value="PAC:32964424.CDS.1"/>
    <property type="gene ID" value="Pp3c8_8150"/>
</dbReference>
<evidence type="ECO:0000313" key="3">
    <source>
        <dbReference type="EnsemblPlants" id="PAC:32964424.CDS.1"/>
    </source>
</evidence>